<dbReference type="AlphaFoldDB" id="A0A5D4XQ86"/>
<feature type="signal peptide" evidence="1">
    <location>
        <begin position="1"/>
        <end position="43"/>
    </location>
</feature>
<dbReference type="Proteomes" id="UP000324973">
    <property type="component" value="Unassembled WGS sequence"/>
</dbReference>
<sequence>MSEDAGGAPPVRFLPIRVRTMPMSKTRLSVALCCTLAAGSAFAGPSPQTANFQVTANVASSCTVSATNIAFGAYDPADANATAPRDANGSVSVRCTRGTSTAVAALNQGANPATGSTCASPLRQMTGGATLRLRYDIYQDAGRATAWGCDATNSQAVPTFTSSLTPVTLTTYGRIPAGQDAAIGSYTDTVQVSVTF</sequence>
<keyword evidence="3" id="KW-0946">Virion</keyword>
<keyword evidence="3" id="KW-0167">Capsid protein</keyword>
<dbReference type="InterPro" id="IPR007893">
    <property type="entry name" value="Spore_coat_U/FanG"/>
</dbReference>
<evidence type="ECO:0000313" key="4">
    <source>
        <dbReference type="Proteomes" id="UP000324973"/>
    </source>
</evidence>
<name>A0A5D4XQ86_9GAMM</name>
<evidence type="ECO:0000313" key="3">
    <source>
        <dbReference type="EMBL" id="TYT26284.1"/>
    </source>
</evidence>
<reference evidence="3 4" key="1">
    <citation type="submission" date="2019-08" db="EMBL/GenBank/DDBJ databases">
        <title>Luteimonas viscosus sp. nov., isolated from soil of a sunflower field.</title>
        <authorList>
            <person name="Jianli Z."/>
            <person name="Ying Z."/>
        </authorList>
    </citation>
    <scope>NUCLEOTIDE SEQUENCE [LARGE SCALE GENOMIC DNA]</scope>
    <source>
        <strain evidence="3 4">XBU10</strain>
    </source>
</reference>
<dbReference type="Pfam" id="PF05229">
    <property type="entry name" value="SCPU"/>
    <property type="match status" value="1"/>
</dbReference>
<feature type="chain" id="PRO_5022767813" evidence="1">
    <location>
        <begin position="44"/>
        <end position="196"/>
    </location>
</feature>
<dbReference type="SMART" id="SM00972">
    <property type="entry name" value="SCPU"/>
    <property type="match status" value="1"/>
</dbReference>
<organism evidence="3 4">
    <name type="scientific">Luteimonas viscosa</name>
    <dbReference type="NCBI Taxonomy" id="1132694"/>
    <lineage>
        <taxon>Bacteria</taxon>
        <taxon>Pseudomonadati</taxon>
        <taxon>Pseudomonadota</taxon>
        <taxon>Gammaproteobacteria</taxon>
        <taxon>Lysobacterales</taxon>
        <taxon>Lysobacteraceae</taxon>
        <taxon>Luteimonas</taxon>
    </lineage>
</organism>
<dbReference type="InterPro" id="IPR053167">
    <property type="entry name" value="Spore_coat_component"/>
</dbReference>
<keyword evidence="4" id="KW-1185">Reference proteome</keyword>
<feature type="domain" description="Spore coat protein U/FanG" evidence="2">
    <location>
        <begin position="49"/>
        <end position="192"/>
    </location>
</feature>
<protein>
    <submittedName>
        <fullName evidence="3">Spore coat protein U domain-containing protein</fullName>
    </submittedName>
</protein>
<dbReference type="PANTHER" id="PTHR37089">
    <property type="entry name" value="PROTEIN U-RELATED"/>
    <property type="match status" value="1"/>
</dbReference>
<dbReference type="EMBL" id="VTFT01000001">
    <property type="protein sequence ID" value="TYT26284.1"/>
    <property type="molecule type" value="Genomic_DNA"/>
</dbReference>
<comment type="caution">
    <text evidence="3">The sequence shown here is derived from an EMBL/GenBank/DDBJ whole genome shotgun (WGS) entry which is preliminary data.</text>
</comment>
<gene>
    <name evidence="3" type="ORF">FZO89_08425</name>
</gene>
<keyword evidence="1" id="KW-0732">Signal</keyword>
<proteinExistence type="predicted"/>
<accession>A0A5D4XQ86</accession>
<dbReference type="OrthoDB" id="8588792at2"/>
<evidence type="ECO:0000259" key="2">
    <source>
        <dbReference type="Pfam" id="PF05229"/>
    </source>
</evidence>
<evidence type="ECO:0000256" key="1">
    <source>
        <dbReference type="SAM" id="SignalP"/>
    </source>
</evidence>